<dbReference type="EMBL" id="CATOUU010000386">
    <property type="protein sequence ID" value="CAI9928093.1"/>
    <property type="molecule type" value="Genomic_DNA"/>
</dbReference>
<gene>
    <name evidence="1" type="ORF">HINF_LOCUS15738</name>
    <name evidence="2" type="ORF">HINF_LOCUS17634</name>
    <name evidence="4" type="ORF">HINF_LOCUS25078</name>
    <name evidence="3" type="ORF">HINF_LOCUS3550</name>
</gene>
<evidence type="ECO:0000313" key="1">
    <source>
        <dbReference type="EMBL" id="CAI9928093.1"/>
    </source>
</evidence>
<dbReference type="EMBL" id="CAXDID020000006">
    <property type="protein sequence ID" value="CAL5975874.1"/>
    <property type="molecule type" value="Genomic_DNA"/>
</dbReference>
<accession>A0AA86P3Y4</accession>
<keyword evidence="5" id="KW-1185">Reference proteome</keyword>
<dbReference type="AlphaFoldDB" id="A0AA86P3Y4"/>
<name>A0AA86P3Y4_9EUKA</name>
<evidence type="ECO:0000313" key="4">
    <source>
        <dbReference type="EMBL" id="CAL6015690.1"/>
    </source>
</evidence>
<evidence type="ECO:0000313" key="2">
    <source>
        <dbReference type="EMBL" id="CAI9929989.1"/>
    </source>
</evidence>
<reference evidence="3 5" key="2">
    <citation type="submission" date="2024-07" db="EMBL/GenBank/DDBJ databases">
        <authorList>
            <person name="Akdeniz Z."/>
        </authorList>
    </citation>
    <scope>NUCLEOTIDE SEQUENCE [LARGE SCALE GENOMIC DNA]</scope>
</reference>
<dbReference type="EMBL" id="CAXDID020000074">
    <property type="protein sequence ID" value="CAL6015690.1"/>
    <property type="molecule type" value="Genomic_DNA"/>
</dbReference>
<proteinExistence type="predicted"/>
<evidence type="ECO:0000313" key="5">
    <source>
        <dbReference type="Proteomes" id="UP001642409"/>
    </source>
</evidence>
<comment type="caution">
    <text evidence="2">The sequence shown here is derived from an EMBL/GenBank/DDBJ whole genome shotgun (WGS) entry which is preliminary data.</text>
</comment>
<dbReference type="Proteomes" id="UP001642409">
    <property type="component" value="Unassembled WGS sequence"/>
</dbReference>
<sequence length="118" mass="13381">MSEEREAYVPGPRKNHPKYKKFFDSLASGKKPSFVAAQLRAETGKPAEFLDFPNEPAVPQNMGPQAQQALPRKLDPRYKMYFDLLTGGQVRSFVEQKLRQEQGKAAKFLDEPDLPADK</sequence>
<organism evidence="2">
    <name type="scientific">Hexamita inflata</name>
    <dbReference type="NCBI Taxonomy" id="28002"/>
    <lineage>
        <taxon>Eukaryota</taxon>
        <taxon>Metamonada</taxon>
        <taxon>Diplomonadida</taxon>
        <taxon>Hexamitidae</taxon>
        <taxon>Hexamitinae</taxon>
        <taxon>Hexamita</taxon>
    </lineage>
</organism>
<protein>
    <submittedName>
        <fullName evidence="2">Uncharacterized protein</fullName>
    </submittedName>
</protein>
<evidence type="ECO:0000313" key="3">
    <source>
        <dbReference type="EMBL" id="CAL5975874.1"/>
    </source>
</evidence>
<reference evidence="2" key="1">
    <citation type="submission" date="2023-06" db="EMBL/GenBank/DDBJ databases">
        <authorList>
            <person name="Kurt Z."/>
        </authorList>
    </citation>
    <scope>NUCLEOTIDE SEQUENCE</scope>
</reference>
<dbReference type="EMBL" id="CATOUU010000444">
    <property type="protein sequence ID" value="CAI9929989.1"/>
    <property type="molecule type" value="Genomic_DNA"/>
</dbReference>